<evidence type="ECO:0000313" key="1">
    <source>
        <dbReference type="EMBL" id="KAK1375811.1"/>
    </source>
</evidence>
<dbReference type="EMBL" id="JAUIZM010000007">
    <property type="protein sequence ID" value="KAK1375811.1"/>
    <property type="molecule type" value="Genomic_DNA"/>
</dbReference>
<dbReference type="AlphaFoldDB" id="A0AAD8MJM2"/>
<sequence>MKNKHTELFSLTWGSSRRQARSFSMINDAIKADNMRRQFGRRMQFGMNPRADMDSNWFQGLNFSSLGSSILGIHIRTQRSLKDNASVEHIAYNMALASSPIGGEFFTDFLIKSLEIKGLNIKPRYAFKRKEIRPREFQIWWFEDNHDKEPLLKVVVRELFVRDKKPYSTVTSLLLVQRNTD</sequence>
<keyword evidence="2" id="KW-1185">Reference proteome</keyword>
<proteinExistence type="predicted"/>
<evidence type="ECO:0000313" key="2">
    <source>
        <dbReference type="Proteomes" id="UP001237642"/>
    </source>
</evidence>
<dbReference type="Proteomes" id="UP001237642">
    <property type="component" value="Unassembled WGS sequence"/>
</dbReference>
<comment type="caution">
    <text evidence="1">The sequence shown here is derived from an EMBL/GenBank/DDBJ whole genome shotgun (WGS) entry which is preliminary data.</text>
</comment>
<gene>
    <name evidence="1" type="ORF">POM88_032004</name>
</gene>
<reference evidence="1" key="1">
    <citation type="submission" date="2023-02" db="EMBL/GenBank/DDBJ databases">
        <title>Genome of toxic invasive species Heracleum sosnowskyi carries increased number of genes despite the absence of recent whole-genome duplications.</title>
        <authorList>
            <person name="Schelkunov M."/>
            <person name="Shtratnikova V."/>
            <person name="Makarenko M."/>
            <person name="Klepikova A."/>
            <person name="Omelchenko D."/>
            <person name="Novikova G."/>
            <person name="Obukhova E."/>
            <person name="Bogdanov V."/>
            <person name="Penin A."/>
            <person name="Logacheva M."/>
        </authorList>
    </citation>
    <scope>NUCLEOTIDE SEQUENCE</scope>
    <source>
        <strain evidence="1">Hsosn_3</strain>
        <tissue evidence="1">Leaf</tissue>
    </source>
</reference>
<protein>
    <submittedName>
        <fullName evidence="1">Uncharacterized protein</fullName>
    </submittedName>
</protein>
<reference evidence="1" key="2">
    <citation type="submission" date="2023-05" db="EMBL/GenBank/DDBJ databases">
        <authorList>
            <person name="Schelkunov M.I."/>
        </authorList>
    </citation>
    <scope>NUCLEOTIDE SEQUENCE</scope>
    <source>
        <strain evidence="1">Hsosn_3</strain>
        <tissue evidence="1">Leaf</tissue>
    </source>
</reference>
<name>A0AAD8MJM2_9APIA</name>
<organism evidence="1 2">
    <name type="scientific">Heracleum sosnowskyi</name>
    <dbReference type="NCBI Taxonomy" id="360622"/>
    <lineage>
        <taxon>Eukaryota</taxon>
        <taxon>Viridiplantae</taxon>
        <taxon>Streptophyta</taxon>
        <taxon>Embryophyta</taxon>
        <taxon>Tracheophyta</taxon>
        <taxon>Spermatophyta</taxon>
        <taxon>Magnoliopsida</taxon>
        <taxon>eudicotyledons</taxon>
        <taxon>Gunneridae</taxon>
        <taxon>Pentapetalae</taxon>
        <taxon>asterids</taxon>
        <taxon>campanulids</taxon>
        <taxon>Apiales</taxon>
        <taxon>Apiaceae</taxon>
        <taxon>Apioideae</taxon>
        <taxon>apioid superclade</taxon>
        <taxon>Tordylieae</taxon>
        <taxon>Tordyliinae</taxon>
        <taxon>Heracleum</taxon>
    </lineage>
</organism>
<accession>A0AAD8MJM2</accession>